<evidence type="ECO:0000313" key="1">
    <source>
        <dbReference type="EMBL" id="KPV44313.1"/>
    </source>
</evidence>
<feature type="non-terminal residue" evidence="1">
    <location>
        <position position="1"/>
    </location>
</feature>
<dbReference type="EMBL" id="LJCR01003751">
    <property type="protein sequence ID" value="KPV44313.1"/>
    <property type="molecule type" value="Genomic_DNA"/>
</dbReference>
<evidence type="ECO:0000313" key="2">
    <source>
        <dbReference type="Proteomes" id="UP000050509"/>
    </source>
</evidence>
<reference evidence="1 2" key="1">
    <citation type="submission" date="2015-09" db="EMBL/GenBank/DDBJ databases">
        <title>Draft genome sequence of Kouleothrix aurantiaca JCM 19913.</title>
        <authorList>
            <person name="Hemp J."/>
        </authorList>
    </citation>
    <scope>NUCLEOTIDE SEQUENCE [LARGE SCALE GENOMIC DNA]</scope>
    <source>
        <strain evidence="1 2">COM-B</strain>
    </source>
</reference>
<name>A0A0P9CFD9_9CHLR</name>
<sequence>PLFRRANLADYERKWHSLIGVGAAFLACADHARALSRSKALLPAAIAQTPMNAADAPCGQTCNWQYNSQARGRVPY</sequence>
<dbReference type="AlphaFoldDB" id="A0A0P9CFD9"/>
<gene>
    <name evidence="1" type="ORF">SE17_44235</name>
</gene>
<dbReference type="Proteomes" id="UP000050509">
    <property type="component" value="Unassembled WGS sequence"/>
</dbReference>
<protein>
    <submittedName>
        <fullName evidence="1">Uncharacterized protein</fullName>
    </submittedName>
</protein>
<comment type="caution">
    <text evidence="1">The sequence shown here is derived from an EMBL/GenBank/DDBJ whole genome shotgun (WGS) entry which is preliminary data.</text>
</comment>
<organism evidence="1 2">
    <name type="scientific">Kouleothrix aurantiaca</name>
    <dbReference type="NCBI Taxonomy" id="186479"/>
    <lineage>
        <taxon>Bacteria</taxon>
        <taxon>Bacillati</taxon>
        <taxon>Chloroflexota</taxon>
        <taxon>Chloroflexia</taxon>
        <taxon>Chloroflexales</taxon>
        <taxon>Roseiflexineae</taxon>
        <taxon>Roseiflexaceae</taxon>
        <taxon>Kouleothrix</taxon>
    </lineage>
</organism>
<keyword evidence="2" id="KW-1185">Reference proteome</keyword>
<accession>A0A0P9CFD9</accession>
<proteinExistence type="predicted"/>